<organism evidence="2 3">
    <name type="scientific">Flavobacterium branchiophilum</name>
    <dbReference type="NCBI Taxonomy" id="55197"/>
    <lineage>
        <taxon>Bacteria</taxon>
        <taxon>Pseudomonadati</taxon>
        <taxon>Bacteroidota</taxon>
        <taxon>Flavobacteriia</taxon>
        <taxon>Flavobacteriales</taxon>
        <taxon>Flavobacteriaceae</taxon>
        <taxon>Flavobacterium</taxon>
    </lineage>
</organism>
<sequence length="146" mass="16177">MATVNAYLTFNGNCEEAFLFYKSVFGGDFAYVGRFSDMPPSEDNEPLLPEVAQKIMHINLPISNETILLGSDNIEGKYGKVVFGNNIALSINTASVSEADHIFNALAVGGTISMPLEKTFWNAYFGMLTDQFGIQWLVNYDFPLDK</sequence>
<dbReference type="InterPro" id="IPR029068">
    <property type="entry name" value="Glyas_Bleomycin-R_OHBP_Dase"/>
</dbReference>
<dbReference type="OrthoDB" id="9795306at2"/>
<dbReference type="Gene3D" id="3.10.180.10">
    <property type="entry name" value="2,3-Dihydroxybiphenyl 1,2-Dioxygenase, domain 1"/>
    <property type="match status" value="1"/>
</dbReference>
<name>A0A2H3KSP5_9FLAO</name>
<dbReference type="CDD" id="cd06588">
    <property type="entry name" value="PhnB_like"/>
    <property type="match status" value="1"/>
</dbReference>
<accession>A0A2H3KSP5</accession>
<dbReference type="SUPFAM" id="SSF54593">
    <property type="entry name" value="Glyoxalase/Bleomycin resistance protein/Dihydroxybiphenyl dioxygenase"/>
    <property type="match status" value="1"/>
</dbReference>
<dbReference type="Proteomes" id="UP000220828">
    <property type="component" value="Unassembled WGS sequence"/>
</dbReference>
<evidence type="ECO:0000313" key="2">
    <source>
        <dbReference type="EMBL" id="PDS25232.1"/>
    </source>
</evidence>
<comment type="caution">
    <text evidence="2">The sequence shown here is derived from an EMBL/GenBank/DDBJ whole genome shotgun (WGS) entry which is preliminary data.</text>
</comment>
<dbReference type="InterPro" id="IPR028973">
    <property type="entry name" value="PhnB-like"/>
</dbReference>
<dbReference type="AlphaFoldDB" id="A0A2H3KSP5"/>
<dbReference type="OMA" id="IMWQINT"/>
<dbReference type="RefSeq" id="WP_014083460.1">
    <property type="nucleotide sequence ID" value="NZ_CBCSFI010000003.1"/>
</dbReference>
<proteinExistence type="predicted"/>
<reference evidence="2 3" key="1">
    <citation type="submission" date="2017-09" db="EMBL/GenBank/DDBJ databases">
        <title>Whole genomes of Flavobacteriaceae.</title>
        <authorList>
            <person name="Stine C."/>
            <person name="Li C."/>
            <person name="Tadesse D."/>
        </authorList>
    </citation>
    <scope>NUCLEOTIDE SEQUENCE [LARGE SCALE GENOMIC DNA]</scope>
    <source>
        <strain evidence="2 3">ATCC 35036</strain>
    </source>
</reference>
<feature type="domain" description="PhnB-like" evidence="1">
    <location>
        <begin position="5"/>
        <end position="138"/>
    </location>
</feature>
<evidence type="ECO:0000313" key="3">
    <source>
        <dbReference type="Proteomes" id="UP000220828"/>
    </source>
</evidence>
<dbReference type="PANTHER" id="PTHR33990:SF1">
    <property type="entry name" value="PROTEIN YJDN"/>
    <property type="match status" value="1"/>
</dbReference>
<dbReference type="Pfam" id="PF06983">
    <property type="entry name" value="3-dmu-9_3-mt"/>
    <property type="match status" value="1"/>
</dbReference>
<evidence type="ECO:0000259" key="1">
    <source>
        <dbReference type="Pfam" id="PF06983"/>
    </source>
</evidence>
<gene>
    <name evidence="2" type="ORF">B0A77_05190</name>
</gene>
<dbReference type="EMBL" id="PCMW01000030">
    <property type="protein sequence ID" value="PDS25232.1"/>
    <property type="molecule type" value="Genomic_DNA"/>
</dbReference>
<dbReference type="PANTHER" id="PTHR33990">
    <property type="entry name" value="PROTEIN YJDN-RELATED"/>
    <property type="match status" value="1"/>
</dbReference>
<protein>
    <submittedName>
        <fullName evidence="2">VOC family protein</fullName>
    </submittedName>
</protein>